<dbReference type="EMBL" id="JADKYU010000631">
    <property type="protein sequence ID" value="MBF4985042.1"/>
    <property type="molecule type" value="Genomic_DNA"/>
</dbReference>
<organism evidence="1 2">
    <name type="scientific">Nonlabens mediterrranea</name>
    <dbReference type="NCBI Taxonomy" id="1419947"/>
    <lineage>
        <taxon>Bacteria</taxon>
        <taxon>Pseudomonadati</taxon>
        <taxon>Bacteroidota</taxon>
        <taxon>Flavobacteriia</taxon>
        <taxon>Flavobacteriales</taxon>
        <taxon>Flavobacteriaceae</taxon>
        <taxon>Nonlabens</taxon>
    </lineage>
</organism>
<dbReference type="Proteomes" id="UP001194729">
    <property type="component" value="Unassembled WGS sequence"/>
</dbReference>
<proteinExistence type="predicted"/>
<name>A0ABS0A6N3_9FLAO</name>
<keyword evidence="2" id="KW-1185">Reference proteome</keyword>
<protein>
    <submittedName>
        <fullName evidence="1">Uncharacterized protein</fullName>
    </submittedName>
</protein>
<gene>
    <name evidence="1" type="ORF">FNJ87_12085</name>
</gene>
<evidence type="ECO:0000313" key="2">
    <source>
        <dbReference type="Proteomes" id="UP001194729"/>
    </source>
</evidence>
<comment type="caution">
    <text evidence="1">The sequence shown here is derived from an EMBL/GenBank/DDBJ whole genome shotgun (WGS) entry which is preliminary data.</text>
</comment>
<reference evidence="1 2" key="1">
    <citation type="submission" date="2020-11" db="EMBL/GenBank/DDBJ databases">
        <title>P. mediterranea TC4 genome.</title>
        <authorList>
            <person name="Molmeret M."/>
        </authorList>
    </citation>
    <scope>NUCLEOTIDE SEQUENCE [LARGE SCALE GENOMIC DNA]</scope>
    <source>
        <strain evidence="1 2">TC4</strain>
    </source>
</reference>
<accession>A0ABS0A6N3</accession>
<evidence type="ECO:0000313" key="1">
    <source>
        <dbReference type="EMBL" id="MBF4985042.1"/>
    </source>
</evidence>
<sequence>MDKLEYLKVHIYQGLENLNDGFDVSSIYYFSEPDFEKVLDRIEQKGLGLYGIEPWINGNFFDVKSYEEYNTICTDSNWYRTAFEEFKNCNKSLLYAASYHIPGDLID</sequence>